<sequence length="126" mass="14370">MTLVKDRYVLHDYREFASPYYVKAANGECIDVRGEGTLILEDANYKIQIHKVGYVPKLMHNLINPRDLLRANEHYVFTKDSIVHNTMGVIGRGTDLIECTLNVVYPLTPVSLALIPNSRFLQLHEA</sequence>
<dbReference type="InterPro" id="IPR054722">
    <property type="entry name" value="PolX-like_BBD"/>
</dbReference>
<dbReference type="InParanoid" id="A5DTR4"/>
<reference evidence="2 3" key="1">
    <citation type="journal article" date="2009" name="Nature">
        <title>Evolution of pathogenicity and sexual reproduction in eight Candida genomes.</title>
        <authorList>
            <person name="Butler G."/>
            <person name="Rasmussen M.D."/>
            <person name="Lin M.F."/>
            <person name="Santos M.A."/>
            <person name="Sakthikumar S."/>
            <person name="Munro C.A."/>
            <person name="Rheinbay E."/>
            <person name="Grabherr M."/>
            <person name="Forche A."/>
            <person name="Reedy J.L."/>
            <person name="Agrafioti I."/>
            <person name="Arnaud M.B."/>
            <person name="Bates S."/>
            <person name="Brown A.J."/>
            <person name="Brunke S."/>
            <person name="Costanzo M.C."/>
            <person name="Fitzpatrick D.A."/>
            <person name="de Groot P.W."/>
            <person name="Harris D."/>
            <person name="Hoyer L.L."/>
            <person name="Hube B."/>
            <person name="Klis F.M."/>
            <person name="Kodira C."/>
            <person name="Lennard N."/>
            <person name="Logue M.E."/>
            <person name="Martin R."/>
            <person name="Neiman A.M."/>
            <person name="Nikolaou E."/>
            <person name="Quail M.A."/>
            <person name="Quinn J."/>
            <person name="Santos M.C."/>
            <person name="Schmitzberger F.F."/>
            <person name="Sherlock G."/>
            <person name="Shah P."/>
            <person name="Silverstein K.A."/>
            <person name="Skrzypek M.S."/>
            <person name="Soll D."/>
            <person name="Staggs R."/>
            <person name="Stansfield I."/>
            <person name="Stumpf M.P."/>
            <person name="Sudbery P.E."/>
            <person name="Srikantha T."/>
            <person name="Zeng Q."/>
            <person name="Berman J."/>
            <person name="Berriman M."/>
            <person name="Heitman J."/>
            <person name="Gow N.A."/>
            <person name="Lorenz M.C."/>
            <person name="Birren B.W."/>
            <person name="Kellis M."/>
            <person name="Cuomo C.A."/>
        </authorList>
    </citation>
    <scope>NUCLEOTIDE SEQUENCE [LARGE SCALE GENOMIC DNA]</scope>
    <source>
        <strain evidence="3">ATCC 11503 / BCRC 21390 / CBS 2605 / JCM 1781 / NBRC 1676 / NRRL YB-4239</strain>
    </source>
</reference>
<organism evidence="2 3">
    <name type="scientific">Lodderomyces elongisporus (strain ATCC 11503 / CBS 2605 / JCM 1781 / NBRC 1676 / NRRL YB-4239)</name>
    <name type="common">Yeast</name>
    <name type="synonym">Saccharomyces elongisporus</name>
    <dbReference type="NCBI Taxonomy" id="379508"/>
    <lineage>
        <taxon>Eukaryota</taxon>
        <taxon>Fungi</taxon>
        <taxon>Dikarya</taxon>
        <taxon>Ascomycota</taxon>
        <taxon>Saccharomycotina</taxon>
        <taxon>Pichiomycetes</taxon>
        <taxon>Debaryomycetaceae</taxon>
        <taxon>Candida/Lodderomyces clade</taxon>
        <taxon>Lodderomyces</taxon>
    </lineage>
</organism>
<evidence type="ECO:0000313" key="3">
    <source>
        <dbReference type="Proteomes" id="UP000001996"/>
    </source>
</evidence>
<dbReference type="EMBL" id="CH981524">
    <property type="protein sequence ID" value="EDK42572.1"/>
    <property type="molecule type" value="Genomic_DNA"/>
</dbReference>
<evidence type="ECO:0000313" key="2">
    <source>
        <dbReference type="EMBL" id="EDK42572.1"/>
    </source>
</evidence>
<accession>A5DTR4</accession>
<dbReference type="Pfam" id="PF22936">
    <property type="entry name" value="Pol_BBD"/>
    <property type="match status" value="1"/>
</dbReference>
<evidence type="ECO:0000259" key="1">
    <source>
        <dbReference type="Pfam" id="PF22936"/>
    </source>
</evidence>
<protein>
    <recommendedName>
        <fullName evidence="1">Retrovirus-related Pol polyprotein from transposon TNT 1-94-like beta-barrel domain-containing protein</fullName>
    </recommendedName>
</protein>
<feature type="domain" description="Retrovirus-related Pol polyprotein from transposon TNT 1-94-like beta-barrel" evidence="1">
    <location>
        <begin position="4"/>
        <end position="68"/>
    </location>
</feature>
<dbReference type="HOGENOM" id="CLU_1981987_0_0_1"/>
<dbReference type="VEuPathDB" id="FungiDB:LELG_00750"/>
<dbReference type="AlphaFoldDB" id="A5DTR4"/>
<name>A5DTR4_LODEL</name>
<dbReference type="Proteomes" id="UP000001996">
    <property type="component" value="Unassembled WGS sequence"/>
</dbReference>
<dbReference type="OrthoDB" id="4075035at2759"/>
<proteinExistence type="predicted"/>
<gene>
    <name evidence="2" type="ORF">LELG_00750</name>
</gene>
<keyword evidence="3" id="KW-1185">Reference proteome</keyword>